<evidence type="ECO:0000256" key="7">
    <source>
        <dbReference type="SAM" id="MobiDB-lite"/>
    </source>
</evidence>
<dbReference type="GeneID" id="89966397"/>
<dbReference type="GO" id="GO:0034399">
    <property type="term" value="C:nuclear periphery"/>
    <property type="evidence" value="ECO:0007669"/>
    <property type="project" value="TreeGrafter"/>
</dbReference>
<evidence type="ECO:0000256" key="5">
    <source>
        <dbReference type="ARBA" id="ARBA00023136"/>
    </source>
</evidence>
<keyword evidence="5" id="KW-0472">Membrane</keyword>
<dbReference type="EMBL" id="JAUTXT010000077">
    <property type="protein sequence ID" value="KAK3669615.1"/>
    <property type="molecule type" value="Genomic_DNA"/>
</dbReference>
<accession>A0AAE0TLR4</accession>
<dbReference type="PANTHER" id="PTHR47808:SF2">
    <property type="entry name" value="LEM DOMAIN-CONTAINING PROTEIN 2"/>
    <property type="match status" value="1"/>
</dbReference>
<evidence type="ECO:0000256" key="4">
    <source>
        <dbReference type="ARBA" id="ARBA00022989"/>
    </source>
</evidence>
<evidence type="ECO:0000313" key="11">
    <source>
        <dbReference type="Proteomes" id="UP001274830"/>
    </source>
</evidence>
<dbReference type="GO" id="GO:0005783">
    <property type="term" value="C:endoplasmic reticulum"/>
    <property type="evidence" value="ECO:0007669"/>
    <property type="project" value="TreeGrafter"/>
</dbReference>
<dbReference type="Gene3D" id="1.10.10.1180">
    <property type="entry name" value="MAN1, winged-helix domain"/>
    <property type="match status" value="1"/>
</dbReference>
<dbReference type="InterPro" id="IPR011015">
    <property type="entry name" value="LEM/LEM-like_dom_sf"/>
</dbReference>
<keyword evidence="3" id="KW-0812">Transmembrane</keyword>
<proteinExistence type="predicted"/>
<dbReference type="Gene3D" id="1.10.720.40">
    <property type="match status" value="1"/>
</dbReference>
<dbReference type="Proteomes" id="UP001274830">
    <property type="component" value="Unassembled WGS sequence"/>
</dbReference>
<dbReference type="Pfam" id="PF12949">
    <property type="entry name" value="HeH"/>
    <property type="match status" value="1"/>
</dbReference>
<sequence length="679" mass="75223">MEDDDYIKPGFDPATLTMPKLRSILVAHGVNYPSSAKKGQLVELFNETVLPQARSIRAANARVRRTSRGIEDVASSQGTANEDEEEDETVRVRPATVTRASRRSTRARTEEPEEVAPTPRAARHSTAPLEEQPGQASVKHARAVPELQEEPQSKRAAPVRSRQSAVTPATKREPRDDEGPFSADNVFQSGSSPPPPSRSRDTERRRTTMTTARSTERRASRDRRRVTENVRPVREQRDGATVPTRRTFDMPVTRVKKEEDVVVQPNEEFTPEEHNELVQAEQSGELVPVPRKARRPASTAAKTGPAAVITALLVGLAALWRQEKLEVGYCGVGSPSTDIAGLEIPQWAEVARPQCELCPQHAYCGDKLSTECEPGFVLTHHPLSLGGLVPLPPSCEPDSAKARKVNAVKERAVEQLREQNAKFECGEAPKPELKEPELKSKIIASKRKSMSNEEFEDLWAAAIPEIQGTDEVISGADGSGHFTLRSSSLARLPLTCAVRRSLRETLRRYFWQVVGLLLLASSGTYGRYRITSGRATEQKAKVLASRALELLSQQAALHAYDPDSYGENCVSVAQLRDDVLRDEFSASRRKILWERVQRKVEGNSNVRPMVREGRTGDVGRVWEWVGAVGLIEGSTPSTVEKSGRRKSGNRVSFGGVTEERLIEDRGETSAKREEGRQYY</sequence>
<dbReference type="InterPro" id="IPR041885">
    <property type="entry name" value="MAN1_winged_helix_dom"/>
</dbReference>
<feature type="compositionally biased region" description="Basic and acidic residues" evidence="7">
    <location>
        <begin position="657"/>
        <end position="679"/>
    </location>
</feature>
<feature type="region of interest" description="Disordered" evidence="7">
    <location>
        <begin position="64"/>
        <end position="241"/>
    </location>
</feature>
<dbReference type="GO" id="GO:0003682">
    <property type="term" value="F:chromatin binding"/>
    <property type="evidence" value="ECO:0007669"/>
    <property type="project" value="InterPro"/>
</dbReference>
<dbReference type="GO" id="GO:0005637">
    <property type="term" value="C:nuclear inner membrane"/>
    <property type="evidence" value="ECO:0007669"/>
    <property type="project" value="UniProtKB-SubCell"/>
</dbReference>
<reference evidence="10" key="1">
    <citation type="submission" date="2023-07" db="EMBL/GenBank/DDBJ databases">
        <title>Black Yeasts Isolated from many extreme environments.</title>
        <authorList>
            <person name="Coleine C."/>
            <person name="Stajich J.E."/>
            <person name="Selbmann L."/>
        </authorList>
    </citation>
    <scope>NUCLEOTIDE SEQUENCE</scope>
    <source>
        <strain evidence="10">CCFEE 5485</strain>
    </source>
</reference>
<evidence type="ECO:0000256" key="1">
    <source>
        <dbReference type="ARBA" id="ARBA00004540"/>
    </source>
</evidence>
<dbReference type="InterPro" id="IPR018996">
    <property type="entry name" value="Man1/Src1-like_C"/>
</dbReference>
<gene>
    <name evidence="10" type="primary">SRC1</name>
    <name evidence="10" type="ORF">LTR78_010490</name>
</gene>
<keyword evidence="6" id="KW-0539">Nucleus</keyword>
<organism evidence="10 11">
    <name type="scientific">Recurvomyces mirabilis</name>
    <dbReference type="NCBI Taxonomy" id="574656"/>
    <lineage>
        <taxon>Eukaryota</taxon>
        <taxon>Fungi</taxon>
        <taxon>Dikarya</taxon>
        <taxon>Ascomycota</taxon>
        <taxon>Pezizomycotina</taxon>
        <taxon>Dothideomycetes</taxon>
        <taxon>Dothideomycetidae</taxon>
        <taxon>Mycosphaerellales</taxon>
        <taxon>Teratosphaeriaceae</taxon>
        <taxon>Recurvomyces</taxon>
    </lineage>
</organism>
<keyword evidence="4" id="KW-1133">Transmembrane helix</keyword>
<feature type="domain" description="HeH/LEM" evidence="9">
    <location>
        <begin position="13"/>
        <end position="47"/>
    </location>
</feature>
<keyword evidence="11" id="KW-1185">Reference proteome</keyword>
<name>A0AAE0TLR4_9PEZI</name>
<comment type="caution">
    <text evidence="10">The sequence shown here is derived from an EMBL/GenBank/DDBJ whole genome shotgun (WGS) entry which is preliminary data.</text>
</comment>
<keyword evidence="2" id="KW-0597">Phosphoprotein</keyword>
<dbReference type="InterPro" id="IPR025856">
    <property type="entry name" value="HeH/LEM_domain"/>
</dbReference>
<dbReference type="InterPro" id="IPR044780">
    <property type="entry name" value="Heh2/Src1"/>
</dbReference>
<feature type="domain" description="Man1/Src1-like C-terminal" evidence="8">
    <location>
        <begin position="309"/>
        <end position="626"/>
    </location>
</feature>
<dbReference type="AlphaFoldDB" id="A0AAE0TLR4"/>
<protein>
    <submittedName>
        <fullName evidence="10">Inner nuclear membrane protein enriched at telomere/subtelomere region</fullName>
    </submittedName>
</protein>
<dbReference type="CDD" id="cd12935">
    <property type="entry name" value="LEM_like"/>
    <property type="match status" value="1"/>
</dbReference>
<evidence type="ECO:0000259" key="9">
    <source>
        <dbReference type="Pfam" id="PF12949"/>
    </source>
</evidence>
<feature type="compositionally biased region" description="Basic and acidic residues" evidence="7">
    <location>
        <begin position="214"/>
        <end position="238"/>
    </location>
</feature>
<dbReference type="Pfam" id="PF09402">
    <property type="entry name" value="MSC"/>
    <property type="match status" value="1"/>
</dbReference>
<dbReference type="GO" id="GO:0071763">
    <property type="term" value="P:nuclear membrane organization"/>
    <property type="evidence" value="ECO:0007669"/>
    <property type="project" value="TreeGrafter"/>
</dbReference>
<evidence type="ECO:0000256" key="2">
    <source>
        <dbReference type="ARBA" id="ARBA00022553"/>
    </source>
</evidence>
<feature type="region of interest" description="Disordered" evidence="7">
    <location>
        <begin position="656"/>
        <end position="679"/>
    </location>
</feature>
<dbReference type="RefSeq" id="XP_064690678.1">
    <property type="nucleotide sequence ID" value="XM_064841843.1"/>
</dbReference>
<evidence type="ECO:0000313" key="10">
    <source>
        <dbReference type="EMBL" id="KAK3669615.1"/>
    </source>
</evidence>
<dbReference type="PANTHER" id="PTHR47808">
    <property type="entry name" value="INNER NUCLEAR MEMBRANE PROTEIN HEH2-RELATED"/>
    <property type="match status" value="1"/>
</dbReference>
<evidence type="ECO:0000256" key="6">
    <source>
        <dbReference type="ARBA" id="ARBA00023242"/>
    </source>
</evidence>
<evidence type="ECO:0000259" key="8">
    <source>
        <dbReference type="Pfam" id="PF09402"/>
    </source>
</evidence>
<comment type="subcellular location">
    <subcellularLocation>
        <location evidence="1">Nucleus inner membrane</location>
    </subcellularLocation>
</comment>
<evidence type="ECO:0000256" key="3">
    <source>
        <dbReference type="ARBA" id="ARBA00022692"/>
    </source>
</evidence>